<accession>A0A5P1EJE3</accession>
<dbReference type="OrthoDB" id="1916253at2759"/>
<proteinExistence type="inferred from homology"/>
<dbReference type="Gene3D" id="2.40.160.200">
    <property type="entry name" value="LURP1-related"/>
    <property type="match status" value="1"/>
</dbReference>
<dbReference type="InterPro" id="IPR038595">
    <property type="entry name" value="LOR_sf"/>
</dbReference>
<name>A0A5P1EJE3_ASPOF</name>
<evidence type="ECO:0008006" key="4">
    <source>
        <dbReference type="Google" id="ProtNLM"/>
    </source>
</evidence>
<dbReference type="PANTHER" id="PTHR31087">
    <property type="match status" value="1"/>
</dbReference>
<reference evidence="3" key="1">
    <citation type="journal article" date="2017" name="Nat. Commun.">
        <title>The asparagus genome sheds light on the origin and evolution of a young Y chromosome.</title>
        <authorList>
            <person name="Harkess A."/>
            <person name="Zhou J."/>
            <person name="Xu C."/>
            <person name="Bowers J.E."/>
            <person name="Van der Hulst R."/>
            <person name="Ayyampalayam S."/>
            <person name="Mercati F."/>
            <person name="Riccardi P."/>
            <person name="McKain M.R."/>
            <person name="Kakrana A."/>
            <person name="Tang H."/>
            <person name="Ray J."/>
            <person name="Groenendijk J."/>
            <person name="Arikit S."/>
            <person name="Mathioni S.M."/>
            <person name="Nakano M."/>
            <person name="Shan H."/>
            <person name="Telgmann-Rauber A."/>
            <person name="Kanno A."/>
            <person name="Yue Z."/>
            <person name="Chen H."/>
            <person name="Li W."/>
            <person name="Chen Y."/>
            <person name="Xu X."/>
            <person name="Zhang Y."/>
            <person name="Luo S."/>
            <person name="Chen H."/>
            <person name="Gao J."/>
            <person name="Mao Z."/>
            <person name="Pires J.C."/>
            <person name="Luo M."/>
            <person name="Kudrna D."/>
            <person name="Wing R.A."/>
            <person name="Meyers B.C."/>
            <person name="Yi K."/>
            <person name="Kong H."/>
            <person name="Lavrijsen P."/>
            <person name="Sunseri F."/>
            <person name="Falavigna A."/>
            <person name="Ye Y."/>
            <person name="Leebens-Mack J.H."/>
            <person name="Chen G."/>
        </authorList>
    </citation>
    <scope>NUCLEOTIDE SEQUENCE [LARGE SCALE GENOMIC DNA]</scope>
    <source>
        <strain evidence="3">cv. DH0086</strain>
    </source>
</reference>
<organism evidence="2 3">
    <name type="scientific">Asparagus officinalis</name>
    <name type="common">Garden asparagus</name>
    <dbReference type="NCBI Taxonomy" id="4686"/>
    <lineage>
        <taxon>Eukaryota</taxon>
        <taxon>Viridiplantae</taxon>
        <taxon>Streptophyta</taxon>
        <taxon>Embryophyta</taxon>
        <taxon>Tracheophyta</taxon>
        <taxon>Spermatophyta</taxon>
        <taxon>Magnoliopsida</taxon>
        <taxon>Liliopsida</taxon>
        <taxon>Asparagales</taxon>
        <taxon>Asparagaceae</taxon>
        <taxon>Asparagoideae</taxon>
        <taxon>Asparagus</taxon>
    </lineage>
</organism>
<dbReference type="InterPro" id="IPR007612">
    <property type="entry name" value="LOR"/>
</dbReference>
<protein>
    <recommendedName>
        <fullName evidence="4">Protein LURP-one-related 6</fullName>
    </recommendedName>
</protein>
<dbReference type="SUPFAM" id="SSF54518">
    <property type="entry name" value="Tubby C-terminal domain-like"/>
    <property type="match status" value="1"/>
</dbReference>
<dbReference type="Gramene" id="ONK66088">
    <property type="protein sequence ID" value="ONK66088"/>
    <property type="gene ID" value="A4U43_C06F4030"/>
</dbReference>
<evidence type="ECO:0000313" key="3">
    <source>
        <dbReference type="Proteomes" id="UP000243459"/>
    </source>
</evidence>
<keyword evidence="3" id="KW-1185">Reference proteome</keyword>
<gene>
    <name evidence="2" type="ORF">A4U43_C06F4030</name>
</gene>
<dbReference type="OMA" id="HGESTSC"/>
<dbReference type="Pfam" id="PF04525">
    <property type="entry name" value="LOR"/>
    <property type="match status" value="1"/>
</dbReference>
<comment type="similarity">
    <text evidence="1">Belongs to the LOR family.</text>
</comment>
<dbReference type="Proteomes" id="UP000243459">
    <property type="component" value="Chromosome 6"/>
</dbReference>
<dbReference type="PANTHER" id="PTHR31087:SF3">
    <property type="entry name" value="PROTEIN LURP-ONE-RELATED 6"/>
    <property type="match status" value="1"/>
</dbReference>
<dbReference type="AlphaFoldDB" id="A0A5P1EJE3"/>
<evidence type="ECO:0000313" key="2">
    <source>
        <dbReference type="EMBL" id="ONK66088.1"/>
    </source>
</evidence>
<evidence type="ECO:0000256" key="1">
    <source>
        <dbReference type="ARBA" id="ARBA00005437"/>
    </source>
</evidence>
<sequence length="201" mass="22009">MSGSSDLIPIVSKIFCSSSLTTLTVRKRPRVVNGGGFAVTDRRPKTIFTVDGCGVIGSKGQLLVRDEDGASILRIQKKGGVVQALSTGHQWKGFADNQGTNKLVFSLKESRACFAKNERIRICTEPRSSHRDWDYEVHGSFPDKDCSINDRRGAIVAEVIVSEMMESKEIYQLIVRPGYDQAFVVGVIAVLDSIHGESTSC</sequence>
<dbReference type="EMBL" id="CM007386">
    <property type="protein sequence ID" value="ONK66088.1"/>
    <property type="molecule type" value="Genomic_DNA"/>
</dbReference>
<dbReference type="InterPro" id="IPR025659">
    <property type="entry name" value="Tubby-like_C"/>
</dbReference>